<reference evidence="2" key="2">
    <citation type="journal article" date="2021" name="Front. Microbiol.">
        <title>Aerobic Denitrification and Heterotrophic Sulfur Oxidation in the Genus Halomonas Revealed by Six Novel Species Characterizations and Genome-Based Analysis.</title>
        <authorList>
            <person name="Wang L."/>
            <person name="Shao Z."/>
        </authorList>
    </citation>
    <scope>NUCLEOTIDE SEQUENCE</scope>
    <source>
        <strain evidence="2">MCCC 1A05776</strain>
    </source>
</reference>
<dbReference type="GO" id="GO:0004386">
    <property type="term" value="F:helicase activity"/>
    <property type="evidence" value="ECO:0007669"/>
    <property type="project" value="UniProtKB-KW"/>
</dbReference>
<keyword evidence="2" id="KW-0067">ATP-binding</keyword>
<evidence type="ECO:0000259" key="1">
    <source>
        <dbReference type="SMART" id="SM00487"/>
    </source>
</evidence>
<sequence length="1045" mass="119106">MPVEPFRAAPALAPLKTFQRRTVDYVFERLYGVSDPARQFLVADEVGLGKTMVARGVIARTIEHLWDRTERIDILYICSNQAIAAQNINRLNVLGQRELELPTRMTLVPLQMRNGGELEENKVNFISLTPGTTFDLRSATGVVQERALLFHLLQPLVPHRRGLHNLLQVTASPDGWNREVNRLILEGIDTQIIGRFRREVRADTALFEDLKYLCTRFPRRRQHYPADLTQPRNNLVARLRAKLSHACVDALQPDLIIMDEFQRFRELLHGKNDAALLARELFDYTDRDGNAARTLLLSATPYRMLTLANDDPEDGDHYQDFIDTLGFLFGRNRGEQLAAELDEELRAFRQFLHALPESYATAVEMRSRVEGKLRQVMARTERVSCTQQRDSMVAEPALEVIVDSVDLQQAAAVSEVARALEAPEIIEYWKSAPYLLNFMRDYSLKRLLQAALDAPSSVLRAALEQVEPALLNHRALNTYSRLEPANGRMRALMHDMFDQRLEEHLWIPAALPYYGPKQVDRPTKALVFSSWQMVPDAIAALLSYEAERRMNAGETGRRYFDRHRRRPLRFRKEHGRLTGLRTLLLFYPATKLARITDPLAVFAEHQETLSLKAMRATIAKQLKRALAPLHTTEPPNDEGRDVNWAVPALIDRLSGSRAPAWMTGATGLAALTSEDAFSEHIEELKTVSSQASLGPLSDELVDLLVDVALGSPAICGLRALRRVAPDLNWDDPVLLEAASRIGLAFRTLFNQRDAVALLRRGTGDRYWHRVLTYCAEHNLQAVLDEYTHYLVDAEGLAAHPSAERVKGVANAMVRALSIRPSQIDVDDLQRTTEGFKFDKFQMRGRFAMRLADYRDEEGAVARVGGVREAFNSPFRPFVLATTSVGQEGLDFHPYCYRVYHWNLPGNPVDLEQREGRVHRFKGHAIRLNLAQRQGHTIRGSRHVSFDPWAVMFDHARAESDIETDLVPYWIYEGPVKVERRVPMLPFSREVTRLGWLKRSLTVYRLAFGQPRQDDLLEYLQQLMDSNMAHDALEDLQIRLEPRSET</sequence>
<feature type="domain" description="Helicase ATP-binding" evidence="1">
    <location>
        <begin position="11"/>
        <end position="318"/>
    </location>
</feature>
<dbReference type="InterPro" id="IPR014001">
    <property type="entry name" value="Helicase_ATP-bd"/>
</dbReference>
<organism evidence="2 3">
    <name type="scientific">Billgrantia desiderata</name>
    <dbReference type="NCBI Taxonomy" id="52021"/>
    <lineage>
        <taxon>Bacteria</taxon>
        <taxon>Pseudomonadati</taxon>
        <taxon>Pseudomonadota</taxon>
        <taxon>Gammaproteobacteria</taxon>
        <taxon>Oceanospirillales</taxon>
        <taxon>Halomonadaceae</taxon>
        <taxon>Billgrantia</taxon>
    </lineage>
</organism>
<evidence type="ECO:0000313" key="2">
    <source>
        <dbReference type="EMBL" id="MCE8052527.1"/>
    </source>
</evidence>
<name>A0AAW4YWB0_9GAMM</name>
<dbReference type="SUPFAM" id="SSF52540">
    <property type="entry name" value="P-loop containing nucleoside triphosphate hydrolases"/>
    <property type="match status" value="2"/>
</dbReference>
<evidence type="ECO:0000313" key="3">
    <source>
        <dbReference type="Proteomes" id="UP001320178"/>
    </source>
</evidence>
<keyword evidence="2" id="KW-0347">Helicase</keyword>
<dbReference type="EMBL" id="JABFTS010000006">
    <property type="protein sequence ID" value="MCE8052527.1"/>
    <property type="molecule type" value="Genomic_DNA"/>
</dbReference>
<dbReference type="SMART" id="SM00487">
    <property type="entry name" value="DEXDc"/>
    <property type="match status" value="1"/>
</dbReference>
<gene>
    <name evidence="2" type="ORF">HOP61_14610</name>
</gene>
<keyword evidence="2" id="KW-0378">Hydrolase</keyword>
<accession>A0AAW4YWB0</accession>
<dbReference type="InterPro" id="IPR001650">
    <property type="entry name" value="Helicase_C-like"/>
</dbReference>
<dbReference type="Proteomes" id="UP001320178">
    <property type="component" value="Unassembled WGS sequence"/>
</dbReference>
<protein>
    <submittedName>
        <fullName evidence="2">DEAD/DEAH box helicase</fullName>
    </submittedName>
</protein>
<reference evidence="2" key="1">
    <citation type="submission" date="2020-05" db="EMBL/GenBank/DDBJ databases">
        <authorList>
            <person name="Wang L."/>
            <person name="Shao Z."/>
        </authorList>
    </citation>
    <scope>NUCLEOTIDE SEQUENCE</scope>
    <source>
        <strain evidence="2">MCCC 1A05776</strain>
    </source>
</reference>
<dbReference type="Pfam" id="PF00271">
    <property type="entry name" value="Helicase_C"/>
    <property type="match status" value="1"/>
</dbReference>
<dbReference type="RefSeq" id="WP_234239893.1">
    <property type="nucleotide sequence ID" value="NZ_JABFTS010000006.1"/>
</dbReference>
<comment type="caution">
    <text evidence="2">The sequence shown here is derived from an EMBL/GenBank/DDBJ whole genome shotgun (WGS) entry which is preliminary data.</text>
</comment>
<proteinExistence type="predicted"/>
<dbReference type="AlphaFoldDB" id="A0AAW4YWB0"/>
<dbReference type="InterPro" id="IPR027417">
    <property type="entry name" value="P-loop_NTPase"/>
</dbReference>
<keyword evidence="2" id="KW-0547">Nucleotide-binding</keyword>
<dbReference type="Gene3D" id="3.40.50.300">
    <property type="entry name" value="P-loop containing nucleotide triphosphate hydrolases"/>
    <property type="match status" value="2"/>
</dbReference>